<evidence type="ECO:0000313" key="3">
    <source>
        <dbReference type="Proteomes" id="UP001596406"/>
    </source>
</evidence>
<dbReference type="CDD" id="cd02440">
    <property type="entry name" value="AdoMet_MTases"/>
    <property type="match status" value="1"/>
</dbReference>
<dbReference type="Proteomes" id="UP001596406">
    <property type="component" value="Unassembled WGS sequence"/>
</dbReference>
<reference evidence="2 3" key="1">
    <citation type="journal article" date="2019" name="Int. J. Syst. Evol. Microbiol.">
        <title>The Global Catalogue of Microorganisms (GCM) 10K type strain sequencing project: providing services to taxonomists for standard genome sequencing and annotation.</title>
        <authorList>
            <consortium name="The Broad Institute Genomics Platform"/>
            <consortium name="The Broad Institute Genome Sequencing Center for Infectious Disease"/>
            <person name="Wu L."/>
            <person name="Ma J."/>
        </authorList>
    </citation>
    <scope>NUCLEOTIDE SEQUENCE [LARGE SCALE GENOMIC DNA]</scope>
    <source>
        <strain evidence="2 3">PSRA2</strain>
    </source>
</reference>
<organism evidence="2 3">
    <name type="scientific">Halomarina ordinaria</name>
    <dbReference type="NCBI Taxonomy" id="3033939"/>
    <lineage>
        <taxon>Archaea</taxon>
        <taxon>Methanobacteriati</taxon>
        <taxon>Methanobacteriota</taxon>
        <taxon>Stenosarchaea group</taxon>
        <taxon>Halobacteria</taxon>
        <taxon>Halobacteriales</taxon>
        <taxon>Natronomonadaceae</taxon>
        <taxon>Halomarina</taxon>
    </lineage>
</organism>
<dbReference type="PANTHER" id="PTHR42912">
    <property type="entry name" value="METHYLTRANSFERASE"/>
    <property type="match status" value="1"/>
</dbReference>
<evidence type="ECO:0000259" key="1">
    <source>
        <dbReference type="Pfam" id="PF08241"/>
    </source>
</evidence>
<protein>
    <submittedName>
        <fullName evidence="2">Class I SAM-dependent methyltransferase</fullName>
        <ecNumber evidence="2">2.1.1.-</ecNumber>
    </submittedName>
</protein>
<dbReference type="EMBL" id="JBHSXM010000001">
    <property type="protein sequence ID" value="MFC6836140.1"/>
    <property type="molecule type" value="Genomic_DNA"/>
</dbReference>
<dbReference type="EC" id="2.1.1.-" evidence="2"/>
<accession>A0ABD5U6N0</accession>
<dbReference type="Gene3D" id="3.40.50.150">
    <property type="entry name" value="Vaccinia Virus protein VP39"/>
    <property type="match status" value="1"/>
</dbReference>
<dbReference type="InterPro" id="IPR050508">
    <property type="entry name" value="Methyltransf_Superfamily"/>
</dbReference>
<dbReference type="RefSeq" id="WP_304447834.1">
    <property type="nucleotide sequence ID" value="NZ_JARRAH010000001.1"/>
</dbReference>
<proteinExistence type="predicted"/>
<dbReference type="Pfam" id="PF08241">
    <property type="entry name" value="Methyltransf_11"/>
    <property type="match status" value="1"/>
</dbReference>
<evidence type="ECO:0000313" key="2">
    <source>
        <dbReference type="EMBL" id="MFC6836140.1"/>
    </source>
</evidence>
<dbReference type="InterPro" id="IPR013216">
    <property type="entry name" value="Methyltransf_11"/>
</dbReference>
<sequence>MDDTDRLQTLVRKGYREPGKVPGYLLGRLFPGSRWGPGWVREDGYITFREDSLTGGSPSRPEFSARVYHEATQIERLLDGREYDRALEIGCGYGRLVGWVASHADEAAAIEPNAEALAAARRAYPEVDFEVALADDIPYPDDHFDLVVAWAVLGHIPPGTIERAAREIRRVLRDDGTLLLCERTSGDSASGVWVRSRGDYEALFDPFAVVAAEERAAEPSFEYARYMETMRLDAPRS</sequence>
<dbReference type="GO" id="GO:0008168">
    <property type="term" value="F:methyltransferase activity"/>
    <property type="evidence" value="ECO:0007669"/>
    <property type="project" value="UniProtKB-KW"/>
</dbReference>
<dbReference type="GO" id="GO:0032259">
    <property type="term" value="P:methylation"/>
    <property type="evidence" value="ECO:0007669"/>
    <property type="project" value="UniProtKB-KW"/>
</dbReference>
<keyword evidence="3" id="KW-1185">Reference proteome</keyword>
<comment type="caution">
    <text evidence="2">The sequence shown here is derived from an EMBL/GenBank/DDBJ whole genome shotgun (WGS) entry which is preliminary data.</text>
</comment>
<dbReference type="PANTHER" id="PTHR42912:SF93">
    <property type="entry name" value="N6-ADENOSINE-METHYLTRANSFERASE TMT1A"/>
    <property type="match status" value="1"/>
</dbReference>
<dbReference type="SUPFAM" id="SSF53335">
    <property type="entry name" value="S-adenosyl-L-methionine-dependent methyltransferases"/>
    <property type="match status" value="1"/>
</dbReference>
<dbReference type="AlphaFoldDB" id="A0ABD5U6N0"/>
<keyword evidence="2" id="KW-0808">Transferase</keyword>
<feature type="domain" description="Methyltransferase type 11" evidence="1">
    <location>
        <begin position="87"/>
        <end position="179"/>
    </location>
</feature>
<gene>
    <name evidence="2" type="ORF">ACFQHK_06420</name>
</gene>
<name>A0ABD5U6N0_9EURY</name>
<dbReference type="InterPro" id="IPR029063">
    <property type="entry name" value="SAM-dependent_MTases_sf"/>
</dbReference>
<keyword evidence="2" id="KW-0489">Methyltransferase</keyword>